<dbReference type="Pfam" id="PF11553">
    <property type="entry name" value="DUF3231"/>
    <property type="match status" value="2"/>
</dbReference>
<keyword evidence="2" id="KW-1185">Reference proteome</keyword>
<reference evidence="1 2" key="1">
    <citation type="submission" date="2016-01" db="EMBL/GenBank/DDBJ databases">
        <title>Complete genome sequence of strain Lentibacillus amyloliquefaciens LAM0015T isolated from saline sediment.</title>
        <authorList>
            <person name="Wang J.-L."/>
            <person name="He M.-X."/>
        </authorList>
    </citation>
    <scope>NUCLEOTIDE SEQUENCE [LARGE SCALE GENOMIC DNA]</scope>
    <source>
        <strain evidence="1 2">LAM0015</strain>
    </source>
</reference>
<dbReference type="OrthoDB" id="1675670at2"/>
<dbReference type="STRING" id="1472767.AOX59_02185"/>
<dbReference type="KEGG" id="lao:AOX59_02185"/>
<proteinExistence type="predicted"/>
<gene>
    <name evidence="1" type="ORF">AOX59_02185</name>
</gene>
<dbReference type="Proteomes" id="UP000050331">
    <property type="component" value="Chromosome"/>
</dbReference>
<dbReference type="RefSeq" id="WP_068441211.1">
    <property type="nucleotide sequence ID" value="NZ_CP013862.1"/>
</dbReference>
<protein>
    <submittedName>
        <fullName evidence="1">Uncharacterized protein</fullName>
    </submittedName>
</protein>
<organism evidence="1 2">
    <name type="scientific">Lentibacillus amyloliquefaciens</name>
    <dbReference type="NCBI Taxonomy" id="1472767"/>
    <lineage>
        <taxon>Bacteria</taxon>
        <taxon>Bacillati</taxon>
        <taxon>Bacillota</taxon>
        <taxon>Bacilli</taxon>
        <taxon>Bacillales</taxon>
        <taxon>Bacillaceae</taxon>
        <taxon>Lentibacillus</taxon>
    </lineage>
</organism>
<dbReference type="InterPro" id="IPR021617">
    <property type="entry name" value="DUF3231"/>
</dbReference>
<evidence type="ECO:0000313" key="1">
    <source>
        <dbReference type="EMBL" id="ALX47513.1"/>
    </source>
</evidence>
<dbReference type="Gene3D" id="1.20.1260.10">
    <property type="match status" value="2"/>
</dbReference>
<accession>A0A0U4EAF7</accession>
<dbReference type="EMBL" id="CP013862">
    <property type="protein sequence ID" value="ALX47513.1"/>
    <property type="molecule type" value="Genomic_DNA"/>
</dbReference>
<sequence length="343" mass="38700">METEHSVELTSAEISNLWTSYQNDSMAICGLKYFLQHIDNENIRSVLEYALQISQQHVQSVTEIFQQEGYPVPQGFTDHDVNLDAPRLFSDKLYLIYILNMGKFGLTSYSLALSLSSRTDIITYYSQCLDETKILHNRAKEVTKEKGIYTRAPLIPKPEKIDFVKDKSFLAGYIGDQRPLLGVEIANLAYNAKRNALGQALITGFSQVVQNKQVRKYLEQGRDIAGKHVEIFTSLLHENYLSEGTMNMTSEVTDSTVSPFSDKLMMYHVTALIASGIGQYGVAMSTSPRHDIGVKYSRLMAEIAKYSNEGAKIMINNAWMEQPPIAADRKYLARQAGQDHEDE</sequence>
<evidence type="ECO:0000313" key="2">
    <source>
        <dbReference type="Proteomes" id="UP000050331"/>
    </source>
</evidence>
<name>A0A0U4EAF7_9BACI</name>
<dbReference type="InterPro" id="IPR012347">
    <property type="entry name" value="Ferritin-like"/>
</dbReference>
<dbReference type="AlphaFoldDB" id="A0A0U4EAF7"/>